<sequence>MSLQRKKTVNSSSLKKLTTSSSGTKKPTTDKTKSRSRSSSKDGGVVKPVNKNKKTFRTLKAANIVKTTAEVKKSASKAKLPSRERIASPVPIKETREGLWA</sequence>
<feature type="region of interest" description="Disordered" evidence="1">
    <location>
        <begin position="68"/>
        <end position="89"/>
    </location>
</feature>
<feature type="compositionally biased region" description="Low complexity" evidence="1">
    <location>
        <begin position="9"/>
        <end position="26"/>
    </location>
</feature>
<feature type="region of interest" description="Disordered" evidence="1">
    <location>
        <begin position="1"/>
        <end position="55"/>
    </location>
</feature>
<organism evidence="2">
    <name type="scientific">Thalassionema nitzschioides</name>
    <dbReference type="NCBI Taxonomy" id="33649"/>
    <lineage>
        <taxon>Eukaryota</taxon>
        <taxon>Sar</taxon>
        <taxon>Stramenopiles</taxon>
        <taxon>Ochrophyta</taxon>
        <taxon>Bacillariophyta</taxon>
        <taxon>Fragilariophyceae</taxon>
        <taxon>Fragilariophycidae</taxon>
        <taxon>Thalassionemales</taxon>
        <taxon>Thalassionemataceae</taxon>
        <taxon>Thalassionema</taxon>
    </lineage>
</organism>
<dbReference type="EMBL" id="HBFY01001968">
    <property type="protein sequence ID" value="CAD8961268.1"/>
    <property type="molecule type" value="Transcribed_RNA"/>
</dbReference>
<protein>
    <submittedName>
        <fullName evidence="2">Uncharacterized protein</fullName>
    </submittedName>
</protein>
<accession>A0A7S1DYY2</accession>
<evidence type="ECO:0000313" key="2">
    <source>
        <dbReference type="EMBL" id="CAD8961268.1"/>
    </source>
</evidence>
<dbReference type="AlphaFoldDB" id="A0A7S1DYY2"/>
<gene>
    <name evidence="2" type="ORF">TNIT0693_LOCUS795</name>
</gene>
<evidence type="ECO:0000256" key="1">
    <source>
        <dbReference type="SAM" id="MobiDB-lite"/>
    </source>
</evidence>
<reference evidence="2" key="1">
    <citation type="submission" date="2021-01" db="EMBL/GenBank/DDBJ databases">
        <authorList>
            <person name="Corre E."/>
            <person name="Pelletier E."/>
            <person name="Niang G."/>
            <person name="Scheremetjew M."/>
            <person name="Finn R."/>
            <person name="Kale V."/>
            <person name="Holt S."/>
            <person name="Cochrane G."/>
            <person name="Meng A."/>
            <person name="Brown T."/>
            <person name="Cohen L."/>
        </authorList>
    </citation>
    <scope>NUCLEOTIDE SEQUENCE</scope>
</reference>
<proteinExistence type="predicted"/>
<name>A0A7S1DYY2_9STRA</name>